<dbReference type="AlphaFoldDB" id="A0A429ZUF5"/>
<gene>
    <name evidence="1" type="ORF">CBF35_03350</name>
</gene>
<proteinExistence type="predicted"/>
<name>A0A429ZUF5_9ENTE</name>
<dbReference type="Proteomes" id="UP000287239">
    <property type="component" value="Unassembled WGS sequence"/>
</dbReference>
<dbReference type="OrthoDB" id="2200053at2"/>
<keyword evidence="2" id="KW-1185">Reference proteome</keyword>
<protein>
    <submittedName>
        <fullName evidence="1">Uncharacterized protein</fullName>
    </submittedName>
</protein>
<reference evidence="1 2" key="1">
    <citation type="submission" date="2017-05" db="EMBL/GenBank/DDBJ databases">
        <title>Vagococcus spp. assemblies.</title>
        <authorList>
            <person name="Gulvik C.A."/>
        </authorList>
    </citation>
    <scope>NUCLEOTIDE SEQUENCE [LARGE SCALE GENOMIC DNA]</scope>
    <source>
        <strain evidence="1 2">NCFB 2777</strain>
    </source>
</reference>
<organism evidence="1 2">
    <name type="scientific">Vagococcus salmoninarum</name>
    <dbReference type="NCBI Taxonomy" id="2739"/>
    <lineage>
        <taxon>Bacteria</taxon>
        <taxon>Bacillati</taxon>
        <taxon>Bacillota</taxon>
        <taxon>Bacilli</taxon>
        <taxon>Lactobacillales</taxon>
        <taxon>Enterococcaceae</taxon>
        <taxon>Vagococcus</taxon>
    </lineage>
</organism>
<evidence type="ECO:0000313" key="1">
    <source>
        <dbReference type="EMBL" id="RST97297.1"/>
    </source>
</evidence>
<dbReference type="EMBL" id="NGJU01000003">
    <property type="protein sequence ID" value="RST97297.1"/>
    <property type="molecule type" value="Genomic_DNA"/>
</dbReference>
<dbReference type="RefSeq" id="WP_126778566.1">
    <property type="nucleotide sequence ID" value="NZ_CP177121.1"/>
</dbReference>
<sequence>MEQVFIVLQYRIADKKVTTFINYFDERRIFQYDDYFLLDQARIKRLFLNNVAHLASEVTLSPDFLTEEGAEVVAMTIDGDFILANDHQTFVIPKSFMTADIEVFPQAVIDFFVAYEEQTLVSHTLPTYQPHESLVNEAEELPDLDISPVTEEPKKGFLARFFK</sequence>
<comment type="caution">
    <text evidence="1">The sequence shown here is derived from an EMBL/GenBank/DDBJ whole genome shotgun (WGS) entry which is preliminary data.</text>
</comment>
<evidence type="ECO:0000313" key="2">
    <source>
        <dbReference type="Proteomes" id="UP000287239"/>
    </source>
</evidence>
<accession>A0A429ZUF5</accession>
<dbReference type="GeneID" id="98567392"/>